<comment type="similarity">
    <text evidence="2">Belongs to the bHLH protein family.</text>
</comment>
<evidence type="ECO:0000256" key="4">
    <source>
        <dbReference type="ARBA" id="ARBA00023163"/>
    </source>
</evidence>
<evidence type="ECO:0000313" key="8">
    <source>
        <dbReference type="EMBL" id="QOJ43698.1"/>
    </source>
</evidence>
<dbReference type="Gene3D" id="4.10.280.10">
    <property type="entry name" value="Helix-loop-helix DNA-binding domain"/>
    <property type="match status" value="1"/>
</dbReference>
<evidence type="ECO:0000256" key="6">
    <source>
        <dbReference type="SAM" id="MobiDB-lite"/>
    </source>
</evidence>
<feature type="compositionally biased region" description="Basic and acidic residues" evidence="6">
    <location>
        <begin position="149"/>
        <end position="167"/>
    </location>
</feature>
<dbReference type="CDD" id="cd18919">
    <property type="entry name" value="bHLH_AtBPE_like"/>
    <property type="match status" value="1"/>
</dbReference>
<proteinExistence type="evidence at transcript level"/>
<dbReference type="EMBL" id="MN883645">
    <property type="protein sequence ID" value="QOJ43698.1"/>
    <property type="molecule type" value="mRNA"/>
</dbReference>
<dbReference type="InterPro" id="IPR024097">
    <property type="entry name" value="bHLH_ZIP_TF"/>
</dbReference>
<evidence type="ECO:0000256" key="3">
    <source>
        <dbReference type="ARBA" id="ARBA00023015"/>
    </source>
</evidence>
<dbReference type="SMART" id="SM00353">
    <property type="entry name" value="HLH"/>
    <property type="match status" value="1"/>
</dbReference>
<accession>A0A7M3UQJ5</accession>
<keyword evidence="4" id="KW-0804">Transcription</keyword>
<dbReference type="Pfam" id="PF00010">
    <property type="entry name" value="HLH"/>
    <property type="match status" value="1"/>
</dbReference>
<evidence type="ECO:0000256" key="1">
    <source>
        <dbReference type="ARBA" id="ARBA00004123"/>
    </source>
</evidence>
<feature type="region of interest" description="Disordered" evidence="6">
    <location>
        <begin position="38"/>
        <end position="59"/>
    </location>
</feature>
<name>A0A7M3UQJ5_9ASPA</name>
<dbReference type="PROSITE" id="PS50888">
    <property type="entry name" value="BHLH"/>
    <property type="match status" value="1"/>
</dbReference>
<dbReference type="InterPro" id="IPR011598">
    <property type="entry name" value="bHLH_dom"/>
</dbReference>
<keyword evidence="5" id="KW-0539">Nucleus</keyword>
<dbReference type="GO" id="GO:0005634">
    <property type="term" value="C:nucleus"/>
    <property type="evidence" value="ECO:0007669"/>
    <property type="project" value="UniProtKB-SubCell"/>
</dbReference>
<sequence>METARSSGGGSGNSGTFSPETAESLRFEEEIQSLMLHPTFDPPLVGGGGGGGSSFTALLGLPPTQAVKLLHDPPPPPPVISAGFRLRGDPHHGSLPLPLGCSPTFPSNAALIDRAARFSVFAAEESPEASNSGDVKPEPADSDELPPPAEKKQKVTGSKRKEAEKSKVKGTAKKSKSAEENTAGGGEKLPYVHVRARRGQATDSHSLAERARREKINARMKLLQELVPGCNKISGTALVLDEIINHVQSLQRQVEFLSMRLAAINPRIDFNGLDNILSSECGPLTAAGNGAVVAMPQPAAWLDGVINKQQHLWLVDPQQQQQQHLWERDGIQDSHIFVSNPTASSIFAYDSSNPGSVSLANQLKTELVSLPNQLKTEL</sequence>
<dbReference type="SUPFAM" id="SSF47459">
    <property type="entry name" value="HLH, helix-loop-helix DNA-binding domain"/>
    <property type="match status" value="1"/>
</dbReference>
<dbReference type="AlphaFoldDB" id="A0A7M3UQJ5"/>
<dbReference type="GO" id="GO:0003700">
    <property type="term" value="F:DNA-binding transcription factor activity"/>
    <property type="evidence" value="ECO:0007669"/>
    <property type="project" value="TreeGrafter"/>
</dbReference>
<organism evidence="8">
    <name type="scientific">Dracaena cambodiana</name>
    <dbReference type="NCBI Taxonomy" id="580341"/>
    <lineage>
        <taxon>Eukaryota</taxon>
        <taxon>Viridiplantae</taxon>
        <taxon>Streptophyta</taxon>
        <taxon>Embryophyta</taxon>
        <taxon>Tracheophyta</taxon>
        <taxon>Spermatophyta</taxon>
        <taxon>Magnoliopsida</taxon>
        <taxon>Liliopsida</taxon>
        <taxon>Asparagales</taxon>
        <taxon>Asparagaceae</taxon>
        <taxon>Nolinoideae</taxon>
        <taxon>Dracaena</taxon>
    </lineage>
</organism>
<dbReference type="PANTHER" id="PTHR12565">
    <property type="entry name" value="STEROL REGULATORY ELEMENT-BINDING PROTEIN"/>
    <property type="match status" value="1"/>
</dbReference>
<dbReference type="GO" id="GO:0046983">
    <property type="term" value="F:protein dimerization activity"/>
    <property type="evidence" value="ECO:0007669"/>
    <property type="project" value="InterPro"/>
</dbReference>
<feature type="region of interest" description="Disordered" evidence="6">
    <location>
        <begin position="123"/>
        <end position="191"/>
    </location>
</feature>
<keyword evidence="3" id="KW-0805">Transcription regulation</keyword>
<protein>
    <submittedName>
        <fullName evidence="8">BHLH transcription factor</fullName>
    </submittedName>
</protein>
<evidence type="ECO:0000256" key="5">
    <source>
        <dbReference type="ARBA" id="ARBA00023242"/>
    </source>
</evidence>
<gene>
    <name evidence="8" type="primary">bHLH37</name>
</gene>
<feature type="region of interest" description="Disordered" evidence="6">
    <location>
        <begin position="1"/>
        <end position="24"/>
    </location>
</feature>
<comment type="subcellular location">
    <subcellularLocation>
        <location evidence="1">Nucleus</location>
    </subcellularLocation>
</comment>
<dbReference type="PANTHER" id="PTHR12565:SF112">
    <property type="entry name" value="TRANSCRIPTION FACTOR BHLH48-RELATED"/>
    <property type="match status" value="1"/>
</dbReference>
<dbReference type="FunFam" id="4.10.280.10:FF:000042">
    <property type="entry name" value="transcription factor bHLH48-like isoform X1"/>
    <property type="match status" value="1"/>
</dbReference>
<evidence type="ECO:0000259" key="7">
    <source>
        <dbReference type="PROSITE" id="PS50888"/>
    </source>
</evidence>
<reference evidence="8" key="1">
    <citation type="submission" date="2019-12" db="EMBL/GenBank/DDBJ databases">
        <title>Identification of the bHLH gene family in Dracaena cambodiana reveals candidate genes involved in flavonoid biosynthesis.</title>
        <authorList>
            <person name="Zhu J."/>
            <person name="Peng S."/>
        </authorList>
    </citation>
    <scope>NUCLEOTIDE SEQUENCE</scope>
</reference>
<evidence type="ECO:0000256" key="2">
    <source>
        <dbReference type="ARBA" id="ARBA00005510"/>
    </source>
</evidence>
<feature type="domain" description="BHLH" evidence="7">
    <location>
        <begin position="200"/>
        <end position="250"/>
    </location>
</feature>
<dbReference type="InterPro" id="IPR036638">
    <property type="entry name" value="HLH_DNA-bd_sf"/>
</dbReference>